<gene>
    <name evidence="4" type="ORF">QU24_03010</name>
</gene>
<dbReference type="GO" id="GO:0016747">
    <property type="term" value="F:acyltransferase activity, transferring groups other than amino-acyl groups"/>
    <property type="evidence" value="ECO:0007669"/>
    <property type="project" value="InterPro"/>
</dbReference>
<evidence type="ECO:0000256" key="2">
    <source>
        <dbReference type="ARBA" id="ARBA00072224"/>
    </source>
</evidence>
<comment type="similarity">
    <text evidence="1">Belongs to the UPF0039 (ElaA) family.</text>
</comment>
<comment type="caution">
    <text evidence="4">The sequence shown here is derived from an EMBL/GenBank/DDBJ whole genome shotgun (WGS) entry which is preliminary data.</text>
</comment>
<dbReference type="SUPFAM" id="SSF55729">
    <property type="entry name" value="Acyl-CoA N-acyltransferases (Nat)"/>
    <property type="match status" value="1"/>
</dbReference>
<evidence type="ECO:0000256" key="1">
    <source>
        <dbReference type="ARBA" id="ARBA00009623"/>
    </source>
</evidence>
<evidence type="ECO:0000259" key="3">
    <source>
        <dbReference type="PROSITE" id="PS51186"/>
    </source>
</evidence>
<dbReference type="FunFam" id="3.40.630.30:FF:000035">
    <property type="entry name" value="GNAT family N-acetyltransferase"/>
    <property type="match status" value="1"/>
</dbReference>
<reference evidence="4 5" key="1">
    <citation type="submission" date="2014-11" db="EMBL/GenBank/DDBJ databases">
        <title>Genome sequencing of Pantoea rodasii ND03.</title>
        <authorList>
            <person name="Muhamad Yunos N.Y."/>
            <person name="Chan K.-G."/>
        </authorList>
    </citation>
    <scope>NUCLEOTIDE SEQUENCE [LARGE SCALE GENOMIC DNA]</scope>
    <source>
        <strain evidence="4 5">ND03</strain>
    </source>
</reference>
<dbReference type="Pfam" id="PF13673">
    <property type="entry name" value="Acetyltransf_10"/>
    <property type="match status" value="1"/>
</dbReference>
<evidence type="ECO:0000313" key="4">
    <source>
        <dbReference type="EMBL" id="KHJ69576.1"/>
    </source>
</evidence>
<evidence type="ECO:0000313" key="5">
    <source>
        <dbReference type="Proteomes" id="UP000030853"/>
    </source>
</evidence>
<proteinExistence type="inferred from homology"/>
<sequence length="150" mass="17150">MEMQWLDCHHSELSAQQLYTLLSLRNHVFIVEQNCPYQDIDGQDLTADNRHILGFLDGKLMAYARVLTPVEETAPVIIGRVIVSEEARGLKLGYRLMEKALESCEQHWSQRGIYLSAQAHLEGFYGRLGFKAVGDVYMEDNIPHIGMQKQ</sequence>
<dbReference type="RefSeq" id="WP_039328354.1">
    <property type="nucleotide sequence ID" value="NZ_JTJJ01000013.1"/>
</dbReference>
<keyword evidence="4" id="KW-0808">Transferase</keyword>
<keyword evidence="4" id="KW-0012">Acyltransferase</keyword>
<dbReference type="Gene3D" id="3.40.630.30">
    <property type="match status" value="1"/>
</dbReference>
<dbReference type="NCBIfam" id="NF007644">
    <property type="entry name" value="PRK10314.1"/>
    <property type="match status" value="1"/>
</dbReference>
<organism evidence="4 5">
    <name type="scientific">Pantoea rodasii</name>
    <dbReference type="NCBI Taxonomy" id="1076549"/>
    <lineage>
        <taxon>Bacteria</taxon>
        <taxon>Pseudomonadati</taxon>
        <taxon>Pseudomonadota</taxon>
        <taxon>Gammaproteobacteria</taxon>
        <taxon>Enterobacterales</taxon>
        <taxon>Erwiniaceae</taxon>
        <taxon>Pantoea</taxon>
    </lineage>
</organism>
<name>A0A0B1RD48_9GAMM</name>
<dbReference type="AlphaFoldDB" id="A0A0B1RD48"/>
<dbReference type="EMBL" id="JTJJ01000013">
    <property type="protein sequence ID" value="KHJ69576.1"/>
    <property type="molecule type" value="Genomic_DNA"/>
</dbReference>
<dbReference type="InterPro" id="IPR016181">
    <property type="entry name" value="Acyl_CoA_acyltransferase"/>
</dbReference>
<dbReference type="PROSITE" id="PS51186">
    <property type="entry name" value="GNAT"/>
    <property type="match status" value="1"/>
</dbReference>
<feature type="domain" description="N-acetyltransferase" evidence="3">
    <location>
        <begin position="8"/>
        <end position="150"/>
    </location>
</feature>
<protein>
    <recommendedName>
        <fullName evidence="2">Protein ElaA</fullName>
    </recommendedName>
</protein>
<dbReference type="InterPro" id="IPR000182">
    <property type="entry name" value="GNAT_dom"/>
</dbReference>
<accession>A0A0B1RD48</accession>
<dbReference type="CDD" id="cd04301">
    <property type="entry name" value="NAT_SF"/>
    <property type="match status" value="1"/>
</dbReference>
<dbReference type="Proteomes" id="UP000030853">
    <property type="component" value="Unassembled WGS sequence"/>
</dbReference>